<gene>
    <name evidence="1" type="ORF">ACFPCV_27535</name>
</gene>
<name>A0ABV9SCF4_9PSEU</name>
<dbReference type="EMBL" id="JBHSIS010000017">
    <property type="protein sequence ID" value="MFC4857266.1"/>
    <property type="molecule type" value="Genomic_DNA"/>
</dbReference>
<reference evidence="2" key="1">
    <citation type="journal article" date="2019" name="Int. J. Syst. Evol. Microbiol.">
        <title>The Global Catalogue of Microorganisms (GCM) 10K type strain sequencing project: providing services to taxonomists for standard genome sequencing and annotation.</title>
        <authorList>
            <consortium name="The Broad Institute Genomics Platform"/>
            <consortium name="The Broad Institute Genome Sequencing Center for Infectious Disease"/>
            <person name="Wu L."/>
            <person name="Ma J."/>
        </authorList>
    </citation>
    <scope>NUCLEOTIDE SEQUENCE [LARGE SCALE GENOMIC DNA]</scope>
    <source>
        <strain evidence="2">ZS-22-S1</strain>
    </source>
</reference>
<proteinExistence type="predicted"/>
<keyword evidence="2" id="KW-1185">Reference proteome</keyword>
<accession>A0ABV9SCF4</accession>
<evidence type="ECO:0000313" key="2">
    <source>
        <dbReference type="Proteomes" id="UP001595859"/>
    </source>
</evidence>
<dbReference type="Proteomes" id="UP001595859">
    <property type="component" value="Unassembled WGS sequence"/>
</dbReference>
<comment type="caution">
    <text evidence="1">The sequence shown here is derived from an EMBL/GenBank/DDBJ whole genome shotgun (WGS) entry which is preliminary data.</text>
</comment>
<protein>
    <submittedName>
        <fullName evidence="1">Baseplate assembly protein</fullName>
    </submittedName>
</protein>
<dbReference type="RefSeq" id="WP_378059254.1">
    <property type="nucleotide sequence ID" value="NZ_JBHSIS010000017.1"/>
</dbReference>
<organism evidence="1 2">
    <name type="scientific">Actinophytocola glycyrrhizae</name>
    <dbReference type="NCBI Taxonomy" id="2044873"/>
    <lineage>
        <taxon>Bacteria</taxon>
        <taxon>Bacillati</taxon>
        <taxon>Actinomycetota</taxon>
        <taxon>Actinomycetes</taxon>
        <taxon>Pseudonocardiales</taxon>
        <taxon>Pseudonocardiaceae</taxon>
    </lineage>
</organism>
<evidence type="ECO:0000313" key="1">
    <source>
        <dbReference type="EMBL" id="MFC4857266.1"/>
    </source>
</evidence>
<sequence length="652" mass="68848">MALPAPDLDDRGYDDLVDDALRLVRLRCPEWTDHNPSDPGITLIETFAYLTDALLDRLNRVPDRLHLKFLDLIGLRLRPPTPARTPLTFWFSSPATASLTVPAGTQAGTVRGEGVEPVVFSTTEDATAPPCAVAGLRTRADGESAVVEGPIPVFSGPPAVGDELLVGLVDPAPGCAVRFDVVAHVDGLGVDPRHPPLRWQARTDDGWTDCEVEEDGTGGLNRPGALVLHVPAGHRRTLEHGTLAAWLRAVVVAPADGRPAYTAPPVLSELTASTVGVTAPAVHAEIVDHEELGTADGSAGRALRLGSAPVLGDLGDAADLGGGVVVETSSEDGWQEWQQVDDFAGSGPGDRHFALDAVLGEVRFGPVLRLADGTVAQHGAVPPRGAAIRVRRYATGGGTRGNVAAGTVTALRSSVPFVSAVENRRSAQGGTDAETVDEARDRAPVLLRTRDRAVTAEDYEALAIRAVPGLARVRCAPSGVDGTPAGTVKVLVVPAAAEVDGKVRFADLVPDERTLRAVAERLDAVRTVGTRVLVEPPRYRGLTVVARLVARPRTDPAAVENAAVSALYRMFSPLPGGGPDGAGWPFGRAVRTGDVYALLHRVRGVEYVEDVRLFSANPVSGERGGEQPSIEVSRHSLVFSFDHQVRVETEER</sequence>
<dbReference type="InterPro" id="IPR011749">
    <property type="entry name" value="CHP02243"/>
</dbReference>
<dbReference type="NCBIfam" id="TIGR02243">
    <property type="entry name" value="putative baseplate assembly protein"/>
    <property type="match status" value="1"/>
</dbReference>